<keyword evidence="6" id="KW-0131">Cell cycle</keyword>
<dbReference type="InterPro" id="IPR029334">
    <property type="entry name" value="PP1-bd"/>
</dbReference>
<dbReference type="GO" id="GO:0007088">
    <property type="term" value="P:regulation of mitotic nuclear division"/>
    <property type="evidence" value="ECO:0007669"/>
    <property type="project" value="TreeGrafter"/>
</dbReference>
<feature type="compositionally biased region" description="Basic and acidic residues" evidence="7">
    <location>
        <begin position="1"/>
        <end position="10"/>
    </location>
</feature>
<keyword evidence="3" id="KW-0597">Phosphoprotein</keyword>
<feature type="compositionally biased region" description="Basic residues" evidence="7">
    <location>
        <begin position="637"/>
        <end position="647"/>
    </location>
</feature>
<feature type="compositionally biased region" description="Polar residues" evidence="7">
    <location>
        <begin position="13"/>
        <end position="25"/>
    </location>
</feature>
<evidence type="ECO:0000256" key="3">
    <source>
        <dbReference type="ARBA" id="ARBA00022553"/>
    </source>
</evidence>
<organism evidence="9 10">
    <name type="scientific">Esox lucius</name>
    <name type="common">Northern pike</name>
    <dbReference type="NCBI Taxonomy" id="8010"/>
    <lineage>
        <taxon>Eukaryota</taxon>
        <taxon>Metazoa</taxon>
        <taxon>Chordata</taxon>
        <taxon>Craniata</taxon>
        <taxon>Vertebrata</taxon>
        <taxon>Euteleostomi</taxon>
        <taxon>Actinopterygii</taxon>
        <taxon>Neopterygii</taxon>
        <taxon>Teleostei</taxon>
        <taxon>Protacanthopterygii</taxon>
        <taxon>Esociformes</taxon>
        <taxon>Esocidae</taxon>
        <taxon>Esox</taxon>
    </lineage>
</organism>
<evidence type="ECO:0000313" key="9">
    <source>
        <dbReference type="Ensembl" id="ENSELUP00000029415.3"/>
    </source>
</evidence>
<keyword evidence="10" id="KW-1185">Reference proteome</keyword>
<sequence length="691" mass="75759">MASSERKMDTVEGTESSNQLEASCPPVSNMTTTLLDFSQLTPSQLGISTQSFTPSSNIKEKSRLAQLKLKRRSSVGVRGSPETNSLIRYIAQQRMKTPPTTAQVRGLHVDVCGHTQRLSNEYCNGWSCDGAGKENKTPASQPLTPPPTKRRCTTGPLGVCVDEIREANPPILKRTTTSQKTHNKELLYDFFSFIDEADSSGIVNSIIKKKQVRFGILLPPELFDKNLPPSTPLRKGGTPARVPTSAGGSQLKSLLKTPQRTPLVQPDFSSPSLTGASPTFTVKPCCRDPETASTWGKVPDFAWAHIIIVKLSSDDLGFLSVEGLLVEVNQSYRNACSALQSLPFYIFSFHIFPLSYISPVCLFILNPSLFFQLPQEREPVKKRSMRTAAKSACGRMKVSLGKRSFGKKAVDRSLYGKRDYASKNPALSPITETLSSPSRSLTCRNTGKHMGATSLKCRPPWTTQFQTEIHFQYNIYNNIHIEMHSTLLRSGPTKPSRTKEQLKQRAVRGGRGNGRKVSVPGDDWLNEEPEHESAGSTQSEVSVSVSANHTGSFEGQDETDALCNFPSVDSDSDQSCGVLPNLSGTGESPVRADTEPPSGQLSSGGVTEQASFPHSLFPPWAQDDFSIDDVLQPPPSRGHRSVRRSLRNRSQNGSLDPSGSGLAWLPHTSPDSLRTERRKTRGRRSSPFIIT</sequence>
<dbReference type="Pfam" id="PF15276">
    <property type="entry name" value="PP1_bind"/>
    <property type="match status" value="1"/>
</dbReference>
<dbReference type="Ensembl" id="ENSELUT00000010872.3">
    <property type="protein sequence ID" value="ENSELUP00000029415.3"/>
    <property type="gene ID" value="ENSELUG00000006380.3"/>
</dbReference>
<feature type="domain" description="PP1-binding" evidence="8">
    <location>
        <begin position="208"/>
        <end position="269"/>
    </location>
</feature>
<dbReference type="InParanoid" id="A0A3P8ZL75"/>
<dbReference type="FunCoup" id="A0A3P8ZL75">
    <property type="interactions" value="867"/>
</dbReference>
<proteinExistence type="predicted"/>
<feature type="region of interest" description="Disordered" evidence="7">
    <location>
        <begin position="488"/>
        <end position="691"/>
    </location>
</feature>
<comment type="subcellular location">
    <subcellularLocation>
        <location evidence="1">Nucleus</location>
    </subcellularLocation>
</comment>
<feature type="region of interest" description="Disordered" evidence="7">
    <location>
        <begin position="427"/>
        <end position="451"/>
    </location>
</feature>
<accession>A0A3P8ZL75</accession>
<evidence type="ECO:0000256" key="5">
    <source>
        <dbReference type="ARBA" id="ARBA00023242"/>
    </source>
</evidence>
<keyword evidence="5" id="KW-0539">Nucleus</keyword>
<evidence type="ECO:0000256" key="7">
    <source>
        <dbReference type="SAM" id="MobiDB-lite"/>
    </source>
</evidence>
<reference evidence="9" key="4">
    <citation type="submission" date="2025-09" db="UniProtKB">
        <authorList>
            <consortium name="Ensembl"/>
        </authorList>
    </citation>
    <scope>IDENTIFICATION</scope>
</reference>
<dbReference type="PANTHER" id="PTHR21603:SF16">
    <property type="entry name" value="CELL DIVISION CYCLE-ASSOCIATED PROTEIN 2"/>
    <property type="match status" value="1"/>
</dbReference>
<dbReference type="OMA" id="DSHRSEM"/>
<feature type="compositionally biased region" description="Polar residues" evidence="7">
    <location>
        <begin position="597"/>
        <end position="612"/>
    </location>
</feature>
<keyword evidence="2" id="KW-1017">Isopeptide bond</keyword>
<reference evidence="10" key="1">
    <citation type="journal article" date="2014" name="PLoS ONE">
        <title>The genome and linkage map of the northern pike (Esox lucius): conserved synteny revealed between the salmonid sister group and the Neoteleostei.</title>
        <authorList>
            <person name="Rondeau E.B."/>
            <person name="Minkley D.R."/>
            <person name="Leong J.S."/>
            <person name="Messmer A.M."/>
            <person name="Jantzen J.R."/>
            <person name="von Schalburg K.R."/>
            <person name="Lemon C."/>
            <person name="Bird N.H."/>
            <person name="Koop B.F."/>
        </authorList>
    </citation>
    <scope>NUCLEOTIDE SEQUENCE</scope>
</reference>
<dbReference type="GO" id="GO:0005634">
    <property type="term" value="C:nucleus"/>
    <property type="evidence" value="ECO:0007669"/>
    <property type="project" value="UniProtKB-SubCell"/>
</dbReference>
<reference evidence="9" key="3">
    <citation type="submission" date="2025-08" db="UniProtKB">
        <authorList>
            <consortium name="Ensembl"/>
        </authorList>
    </citation>
    <scope>IDENTIFICATION</scope>
</reference>
<dbReference type="Proteomes" id="UP000265140">
    <property type="component" value="Chromosome 13"/>
</dbReference>
<feature type="region of interest" description="Disordered" evidence="7">
    <location>
        <begin position="1"/>
        <end position="25"/>
    </location>
</feature>
<name>A0A3P8ZL75_ESOLU</name>
<feature type="compositionally biased region" description="Polar residues" evidence="7">
    <location>
        <begin position="430"/>
        <end position="445"/>
    </location>
</feature>
<evidence type="ECO:0000256" key="1">
    <source>
        <dbReference type="ARBA" id="ARBA00004123"/>
    </source>
</evidence>
<evidence type="ECO:0000256" key="6">
    <source>
        <dbReference type="ARBA" id="ARBA00023306"/>
    </source>
</evidence>
<evidence type="ECO:0000256" key="2">
    <source>
        <dbReference type="ARBA" id="ARBA00022499"/>
    </source>
</evidence>
<feature type="region of interest" description="Disordered" evidence="7">
    <location>
        <begin position="227"/>
        <end position="249"/>
    </location>
</feature>
<gene>
    <name evidence="9" type="primary">NHSL2</name>
</gene>
<feature type="compositionally biased region" description="Polar residues" evidence="7">
    <location>
        <begin position="534"/>
        <end position="553"/>
    </location>
</feature>
<keyword evidence="4" id="KW-0832">Ubl conjugation</keyword>
<evidence type="ECO:0000256" key="4">
    <source>
        <dbReference type="ARBA" id="ARBA00022843"/>
    </source>
</evidence>
<reference evidence="9" key="2">
    <citation type="submission" date="2020-02" db="EMBL/GenBank/DDBJ databases">
        <title>Esox lucius (northern pike) genome, fEsoLuc1, primary haplotype.</title>
        <authorList>
            <person name="Myers G."/>
            <person name="Karagic N."/>
            <person name="Meyer A."/>
            <person name="Pippel M."/>
            <person name="Reichard M."/>
            <person name="Winkler S."/>
            <person name="Tracey A."/>
            <person name="Sims Y."/>
            <person name="Howe K."/>
            <person name="Rhie A."/>
            <person name="Formenti G."/>
            <person name="Durbin R."/>
            <person name="Fedrigo O."/>
            <person name="Jarvis E.D."/>
        </authorList>
    </citation>
    <scope>NUCLEOTIDE SEQUENCE [LARGE SCALE GENOMIC DNA]</scope>
</reference>
<dbReference type="GeneTree" id="ENSGT00990000204853"/>
<dbReference type="AlphaFoldDB" id="A0A3P8ZL75"/>
<dbReference type="GO" id="GO:0005694">
    <property type="term" value="C:chromosome"/>
    <property type="evidence" value="ECO:0007669"/>
    <property type="project" value="TreeGrafter"/>
</dbReference>
<evidence type="ECO:0000313" key="10">
    <source>
        <dbReference type="Proteomes" id="UP000265140"/>
    </source>
</evidence>
<protein>
    <recommendedName>
        <fullName evidence="8">PP1-binding domain-containing protein</fullName>
    </recommendedName>
</protein>
<dbReference type="PANTHER" id="PTHR21603">
    <property type="entry name" value="ANTIGEN KI-67-LIKE PROTEIN"/>
    <property type="match status" value="1"/>
</dbReference>
<dbReference type="Bgee" id="ENSELUG00000006380">
    <property type="expression patterns" value="Expressed in ovary and 11 other cell types or tissues"/>
</dbReference>
<dbReference type="GO" id="GO:0051983">
    <property type="term" value="P:regulation of chromosome segregation"/>
    <property type="evidence" value="ECO:0007669"/>
    <property type="project" value="TreeGrafter"/>
</dbReference>
<evidence type="ECO:0000259" key="8">
    <source>
        <dbReference type="Pfam" id="PF15276"/>
    </source>
</evidence>
<feature type="compositionally biased region" description="Polar residues" evidence="7">
    <location>
        <begin position="648"/>
        <end position="657"/>
    </location>
</feature>